<sequence length="420" mass="46512">MNNATCCSRWCARADALLDVPGIHVVAVENTAREQIITVETDEALNGCPVCGVVAVGHGRRIVRLHDTPAHGRPVRLDWAKRIWRCADPDCPAGTFTETHVLAPAKAKLTTRAITWATDALSRFDTSVSALAYQLGVSWHTLWKPVKAEAERRTSTSDRLVGVDALGVDEHVWVHTGFPGSGMVTGIIDHTRDANGVVHARLLDLVEGRSGKSYADWLKAQTPEFRAGIKVATLDPFRGYANAIRDELPDAIQVLDAFHVVKLASTMVDDVRRRVQQDTLGHRGRKGDPLFQIRRSLQIGVEHLSDRQVARLNAKLEAGDPNYEVTLAWQCYQQVRAIYHAAPERGRDLVAKALAAFPSCPIPEVARLGRTLKSWREEILAYFKTQGASNGPTEAVNGVIKTTRRIARGFRNFSNYRLRN</sequence>
<evidence type="ECO:0000259" key="2">
    <source>
        <dbReference type="Pfam" id="PF14690"/>
    </source>
</evidence>
<comment type="caution">
    <text evidence="3">The sequence shown here is derived from an EMBL/GenBank/DDBJ whole genome shotgun (WGS) entry which is preliminary data.</text>
</comment>
<dbReference type="RefSeq" id="WP_376992124.1">
    <property type="nucleotide sequence ID" value="NZ_JBHSCQ010000028.1"/>
</dbReference>
<gene>
    <name evidence="3" type="ORF">ACFOW9_16820</name>
</gene>
<dbReference type="InterPro" id="IPR029261">
    <property type="entry name" value="Transposase_Znf"/>
</dbReference>
<feature type="domain" description="Transposase IS204/IS1001/IS1096/IS1165 DDE" evidence="1">
    <location>
        <begin position="166"/>
        <end position="419"/>
    </location>
</feature>
<name>A0ABV8R4E9_9MICC</name>
<dbReference type="PANTHER" id="PTHR33498">
    <property type="entry name" value="TRANSPOSASE FOR INSERTION SEQUENCE ELEMENT IS1557"/>
    <property type="match status" value="1"/>
</dbReference>
<feature type="non-terminal residue" evidence="3">
    <location>
        <position position="420"/>
    </location>
</feature>
<dbReference type="Pfam" id="PF01610">
    <property type="entry name" value="DDE_Tnp_ISL3"/>
    <property type="match status" value="1"/>
</dbReference>
<dbReference type="EMBL" id="JBHSCQ010000028">
    <property type="protein sequence ID" value="MFC4267270.1"/>
    <property type="molecule type" value="Genomic_DNA"/>
</dbReference>
<dbReference type="InterPro" id="IPR047951">
    <property type="entry name" value="Transpos_ISL3"/>
</dbReference>
<protein>
    <submittedName>
        <fullName evidence="3">ISL3 family transposase</fullName>
    </submittedName>
</protein>
<proteinExistence type="predicted"/>
<feature type="domain" description="Transposase IS204/IS1001/IS1096/IS1165 zinc-finger" evidence="2">
    <location>
        <begin position="47"/>
        <end position="88"/>
    </location>
</feature>
<dbReference type="NCBIfam" id="NF033550">
    <property type="entry name" value="transpos_ISL3"/>
    <property type="match status" value="1"/>
</dbReference>
<evidence type="ECO:0000313" key="4">
    <source>
        <dbReference type="Proteomes" id="UP001595773"/>
    </source>
</evidence>
<evidence type="ECO:0000259" key="1">
    <source>
        <dbReference type="Pfam" id="PF01610"/>
    </source>
</evidence>
<accession>A0ABV8R4E9</accession>
<dbReference type="Pfam" id="PF14690">
    <property type="entry name" value="Zn_ribbon_ISL3"/>
    <property type="match status" value="1"/>
</dbReference>
<dbReference type="Proteomes" id="UP001595773">
    <property type="component" value="Unassembled WGS sequence"/>
</dbReference>
<keyword evidence="4" id="KW-1185">Reference proteome</keyword>
<reference evidence="4" key="1">
    <citation type="journal article" date="2019" name="Int. J. Syst. Evol. Microbiol.">
        <title>The Global Catalogue of Microorganisms (GCM) 10K type strain sequencing project: providing services to taxonomists for standard genome sequencing and annotation.</title>
        <authorList>
            <consortium name="The Broad Institute Genomics Platform"/>
            <consortium name="The Broad Institute Genome Sequencing Center for Infectious Disease"/>
            <person name="Wu L."/>
            <person name="Ma J."/>
        </authorList>
    </citation>
    <scope>NUCLEOTIDE SEQUENCE [LARGE SCALE GENOMIC DNA]</scope>
    <source>
        <strain evidence="4">CGMCC 1.10698</strain>
    </source>
</reference>
<evidence type="ECO:0000313" key="3">
    <source>
        <dbReference type="EMBL" id="MFC4267270.1"/>
    </source>
</evidence>
<dbReference type="InterPro" id="IPR002560">
    <property type="entry name" value="Transposase_DDE"/>
</dbReference>
<dbReference type="PANTHER" id="PTHR33498:SF1">
    <property type="entry name" value="TRANSPOSASE FOR INSERTION SEQUENCE ELEMENT IS1557"/>
    <property type="match status" value="1"/>
</dbReference>
<organism evidence="3 4">
    <name type="scientific">Arthrobacter cryoconiti</name>
    <dbReference type="NCBI Taxonomy" id="748907"/>
    <lineage>
        <taxon>Bacteria</taxon>
        <taxon>Bacillati</taxon>
        <taxon>Actinomycetota</taxon>
        <taxon>Actinomycetes</taxon>
        <taxon>Micrococcales</taxon>
        <taxon>Micrococcaceae</taxon>
        <taxon>Arthrobacter</taxon>
    </lineage>
</organism>